<dbReference type="RefSeq" id="WP_053379215.1">
    <property type="nucleotide sequence ID" value="NZ_CP011801.1"/>
</dbReference>
<dbReference type="PROSITE" id="PS50846">
    <property type="entry name" value="HMA_2"/>
    <property type="match status" value="1"/>
</dbReference>
<dbReference type="EMBL" id="CP011801">
    <property type="protein sequence ID" value="ALA57986.1"/>
    <property type="molecule type" value="Genomic_DNA"/>
</dbReference>
<organism evidence="3 4">
    <name type="scientific">Nitrospira moscoviensis</name>
    <dbReference type="NCBI Taxonomy" id="42253"/>
    <lineage>
        <taxon>Bacteria</taxon>
        <taxon>Pseudomonadati</taxon>
        <taxon>Nitrospirota</taxon>
        <taxon>Nitrospiria</taxon>
        <taxon>Nitrospirales</taxon>
        <taxon>Nitrospiraceae</taxon>
        <taxon>Nitrospira</taxon>
    </lineage>
</organism>
<evidence type="ECO:0000259" key="2">
    <source>
        <dbReference type="PROSITE" id="PS50846"/>
    </source>
</evidence>
<dbReference type="CDD" id="cd00371">
    <property type="entry name" value="HMA"/>
    <property type="match status" value="1"/>
</dbReference>
<dbReference type="KEGG" id="nmv:NITMOv2_1561"/>
<dbReference type="InterPro" id="IPR006121">
    <property type="entry name" value="HMA_dom"/>
</dbReference>
<feature type="domain" description="HMA" evidence="2">
    <location>
        <begin position="32"/>
        <end position="108"/>
    </location>
</feature>
<dbReference type="AlphaFoldDB" id="A0A0K2GAJ4"/>
<dbReference type="PATRIC" id="fig|42253.5.peg.1535"/>
<dbReference type="PROSITE" id="PS01047">
    <property type="entry name" value="HMA_1"/>
    <property type="match status" value="1"/>
</dbReference>
<accession>A0A0K2GAJ4</accession>
<dbReference type="Proteomes" id="UP000069205">
    <property type="component" value="Chromosome"/>
</dbReference>
<dbReference type="InterPro" id="IPR017969">
    <property type="entry name" value="Heavy-metal-associated_CS"/>
</dbReference>
<evidence type="ECO:0000256" key="1">
    <source>
        <dbReference type="ARBA" id="ARBA00022723"/>
    </source>
</evidence>
<dbReference type="GO" id="GO:0046872">
    <property type="term" value="F:metal ion binding"/>
    <property type="evidence" value="ECO:0007669"/>
    <property type="project" value="UniProtKB-KW"/>
</dbReference>
<evidence type="ECO:0000313" key="4">
    <source>
        <dbReference type="Proteomes" id="UP000069205"/>
    </source>
</evidence>
<proteinExistence type="predicted"/>
<protein>
    <submittedName>
        <fullName evidence="3">Mercuric transport protein periplasmic component</fullName>
    </submittedName>
</protein>
<dbReference type="InterPro" id="IPR036163">
    <property type="entry name" value="HMA_dom_sf"/>
</dbReference>
<dbReference type="STRING" id="42253.NITMOv2_1561"/>
<keyword evidence="4" id="KW-1185">Reference proteome</keyword>
<keyword evidence="1" id="KW-0479">Metal-binding</keyword>
<reference evidence="3 4" key="1">
    <citation type="journal article" date="2015" name="Proc. Natl. Acad. Sci. U.S.A.">
        <title>Expanded metabolic versatility of ubiquitous nitrite-oxidizing bacteria from the genus Nitrospira.</title>
        <authorList>
            <person name="Koch H."/>
            <person name="Lucker S."/>
            <person name="Albertsen M."/>
            <person name="Kitzinger K."/>
            <person name="Herbold C."/>
            <person name="Spieck E."/>
            <person name="Nielsen P.H."/>
            <person name="Wagner M."/>
            <person name="Daims H."/>
        </authorList>
    </citation>
    <scope>NUCLEOTIDE SEQUENCE [LARGE SCALE GENOMIC DNA]</scope>
    <source>
        <strain evidence="3 4">NSP M-1</strain>
    </source>
</reference>
<gene>
    <name evidence="3" type="primary">merP</name>
    <name evidence="3" type="ORF">NITMOv2_1561</name>
</gene>
<dbReference type="PRINTS" id="PR00946">
    <property type="entry name" value="HGSCAVENGER"/>
</dbReference>
<evidence type="ECO:0000313" key="3">
    <source>
        <dbReference type="EMBL" id="ALA57986.1"/>
    </source>
</evidence>
<dbReference type="SUPFAM" id="SSF55008">
    <property type="entry name" value="HMA, heavy metal-associated domain"/>
    <property type="match status" value="1"/>
</dbReference>
<dbReference type="Pfam" id="PF00403">
    <property type="entry name" value="HMA"/>
    <property type="match status" value="1"/>
</dbReference>
<sequence>MWQVIRIGLLVGVMMLALTEFHSLSAENQGVQTVTMQIDGMTCGACVKDVKAALAKVPGVSAVEVRLGKKWIFFSDYSDARASVTFDPEKVGMEALIKAIEGAGSPLSPYKARLLQK</sequence>
<dbReference type="InterPro" id="IPR001802">
    <property type="entry name" value="MerP/CopZ"/>
</dbReference>
<dbReference type="Gene3D" id="3.30.70.100">
    <property type="match status" value="1"/>
</dbReference>
<name>A0A0K2GAJ4_NITMO</name>